<evidence type="ECO:0000256" key="1">
    <source>
        <dbReference type="SAM" id="MobiDB-lite"/>
    </source>
</evidence>
<feature type="compositionally biased region" description="Polar residues" evidence="1">
    <location>
        <begin position="161"/>
        <end position="172"/>
    </location>
</feature>
<feature type="region of interest" description="Disordered" evidence="1">
    <location>
        <begin position="31"/>
        <end position="55"/>
    </location>
</feature>
<dbReference type="AlphaFoldDB" id="A0A9Q0QX42"/>
<evidence type="ECO:0000313" key="3">
    <source>
        <dbReference type="Proteomes" id="UP001141806"/>
    </source>
</evidence>
<proteinExistence type="predicted"/>
<name>A0A9Q0QX42_9MAGN</name>
<feature type="region of interest" description="Disordered" evidence="1">
    <location>
        <begin position="147"/>
        <end position="180"/>
    </location>
</feature>
<comment type="caution">
    <text evidence="2">The sequence shown here is derived from an EMBL/GenBank/DDBJ whole genome shotgun (WGS) entry which is preliminary data.</text>
</comment>
<keyword evidence="3" id="KW-1185">Reference proteome</keyword>
<dbReference type="EMBL" id="JAMYWD010000004">
    <property type="protein sequence ID" value="KAJ4974939.1"/>
    <property type="molecule type" value="Genomic_DNA"/>
</dbReference>
<gene>
    <name evidence="2" type="ORF">NE237_008113</name>
</gene>
<organism evidence="2 3">
    <name type="scientific">Protea cynaroides</name>
    <dbReference type="NCBI Taxonomy" id="273540"/>
    <lineage>
        <taxon>Eukaryota</taxon>
        <taxon>Viridiplantae</taxon>
        <taxon>Streptophyta</taxon>
        <taxon>Embryophyta</taxon>
        <taxon>Tracheophyta</taxon>
        <taxon>Spermatophyta</taxon>
        <taxon>Magnoliopsida</taxon>
        <taxon>Proteales</taxon>
        <taxon>Proteaceae</taxon>
        <taxon>Protea</taxon>
    </lineage>
</organism>
<evidence type="ECO:0000313" key="2">
    <source>
        <dbReference type="EMBL" id="KAJ4974939.1"/>
    </source>
</evidence>
<accession>A0A9Q0QX42</accession>
<dbReference type="Proteomes" id="UP001141806">
    <property type="component" value="Unassembled WGS sequence"/>
</dbReference>
<protein>
    <submittedName>
        <fullName evidence="2">Uncharacterized protein</fullName>
    </submittedName>
</protein>
<sequence length="180" mass="20631">MLTHEEKNLFAQSKRTLKELTKMHQAANRHFNKGETSRGSHQGIHGKPPKASPQQMSIRDICKEMISQLSFHKDYIKWSLWRGIKFTPKEEVSRKFYQTCSPSVGIKPRPMLKVIRDFPKGIPQCSWCRRRGHTITQCPQLVTVAKGEASSDRPQIEPNVITPTSLLSTTRKTTPRTKHA</sequence>
<reference evidence="2" key="1">
    <citation type="journal article" date="2023" name="Plant J.">
        <title>The genome of the king protea, Protea cynaroides.</title>
        <authorList>
            <person name="Chang J."/>
            <person name="Duong T.A."/>
            <person name="Schoeman C."/>
            <person name="Ma X."/>
            <person name="Roodt D."/>
            <person name="Barker N."/>
            <person name="Li Z."/>
            <person name="Van de Peer Y."/>
            <person name="Mizrachi E."/>
        </authorList>
    </citation>
    <scope>NUCLEOTIDE SEQUENCE</scope>
    <source>
        <tissue evidence="2">Young leaves</tissue>
    </source>
</reference>